<dbReference type="RefSeq" id="WP_344739990.1">
    <property type="nucleotide sequence ID" value="NZ_BAABAY010000001.1"/>
</dbReference>
<dbReference type="PANTHER" id="PTHR43736">
    <property type="entry name" value="ADP-RIBOSE PYROPHOSPHATASE"/>
    <property type="match status" value="1"/>
</dbReference>
<accession>A0ABW7MXH4</accession>
<sequence length="228" mass="26500">MRIESLFDQQTQQIKIAVDCIIFGFNNNRLECLLIHRGAEPQKGKWSLIGGFIGNDEDLDEAANRVLFNLSGLENVYMEQVKAFGKANRDPRGRTISISYTALILRSEYDDDRIEEHGAKWFPVDNLPELAFDHVSMVHSAITRLRRRVRNTPIALNLLPEKFTIPQLQALYEGILNESLDKRNFRRKLNQISAFVKLDEKDMSASRRGAFLYTFDQDRYNHDQYFNL</sequence>
<protein>
    <submittedName>
        <fullName evidence="2">NUDIX domain-containing protein</fullName>
    </submittedName>
</protein>
<comment type="caution">
    <text evidence="2">The sequence shown here is derived from an EMBL/GenBank/DDBJ whole genome shotgun (WGS) entry which is preliminary data.</text>
</comment>
<dbReference type="Pfam" id="PF00293">
    <property type="entry name" value="NUDIX"/>
    <property type="match status" value="1"/>
</dbReference>
<dbReference type="InterPro" id="IPR054105">
    <property type="entry name" value="WHD_NrtR"/>
</dbReference>
<evidence type="ECO:0000313" key="2">
    <source>
        <dbReference type="EMBL" id="MFH6771098.1"/>
    </source>
</evidence>
<dbReference type="Pfam" id="PF21906">
    <property type="entry name" value="WHD_NrtR"/>
    <property type="match status" value="1"/>
</dbReference>
<dbReference type="Proteomes" id="UP001610100">
    <property type="component" value="Unassembled WGS sequence"/>
</dbReference>
<dbReference type="InterPro" id="IPR036388">
    <property type="entry name" value="WH-like_DNA-bd_sf"/>
</dbReference>
<dbReference type="SUPFAM" id="SSF46785">
    <property type="entry name" value="Winged helix' DNA-binding domain"/>
    <property type="match status" value="1"/>
</dbReference>
<keyword evidence="3" id="KW-1185">Reference proteome</keyword>
<dbReference type="EMBL" id="JBAWKB010000001">
    <property type="protein sequence ID" value="MFH6771098.1"/>
    <property type="molecule type" value="Genomic_DNA"/>
</dbReference>
<dbReference type="Gene3D" id="1.10.10.10">
    <property type="entry name" value="Winged helix-like DNA-binding domain superfamily/Winged helix DNA-binding domain"/>
    <property type="match status" value="1"/>
</dbReference>
<dbReference type="CDD" id="cd18873">
    <property type="entry name" value="NUDIX_NadM_like"/>
    <property type="match status" value="1"/>
</dbReference>
<feature type="domain" description="Nudix hydrolase" evidence="1">
    <location>
        <begin position="13"/>
        <end position="151"/>
    </location>
</feature>
<name>A0ABW7MXH4_9FLAO</name>
<dbReference type="Gene3D" id="3.90.79.10">
    <property type="entry name" value="Nucleoside Triphosphate Pyrophosphohydrolase"/>
    <property type="match status" value="1"/>
</dbReference>
<gene>
    <name evidence="2" type="ORF">V8G58_04060</name>
</gene>
<evidence type="ECO:0000259" key="1">
    <source>
        <dbReference type="PROSITE" id="PS51462"/>
    </source>
</evidence>
<dbReference type="InterPro" id="IPR015797">
    <property type="entry name" value="NUDIX_hydrolase-like_dom_sf"/>
</dbReference>
<dbReference type="InterPro" id="IPR000086">
    <property type="entry name" value="NUDIX_hydrolase_dom"/>
</dbReference>
<dbReference type="SUPFAM" id="SSF55811">
    <property type="entry name" value="Nudix"/>
    <property type="match status" value="1"/>
</dbReference>
<dbReference type="PROSITE" id="PS51462">
    <property type="entry name" value="NUDIX"/>
    <property type="match status" value="1"/>
</dbReference>
<evidence type="ECO:0000313" key="3">
    <source>
        <dbReference type="Proteomes" id="UP001610100"/>
    </source>
</evidence>
<organism evidence="2 3">
    <name type="scientific">Gaetbulibacter aestuarii</name>
    <dbReference type="NCBI Taxonomy" id="1502358"/>
    <lineage>
        <taxon>Bacteria</taxon>
        <taxon>Pseudomonadati</taxon>
        <taxon>Bacteroidota</taxon>
        <taxon>Flavobacteriia</taxon>
        <taxon>Flavobacteriales</taxon>
        <taxon>Flavobacteriaceae</taxon>
        <taxon>Gaetbulibacter</taxon>
    </lineage>
</organism>
<dbReference type="PANTHER" id="PTHR43736:SF4">
    <property type="entry name" value="SLR1690 PROTEIN"/>
    <property type="match status" value="1"/>
</dbReference>
<proteinExistence type="predicted"/>
<reference evidence="2 3" key="1">
    <citation type="submission" date="2024-02" db="EMBL/GenBank/DDBJ databases">
        <title>A Gaetbulibacter species isolated from tidal flats and genomic insights of their niches.</title>
        <authorList>
            <person name="Ye Y."/>
        </authorList>
    </citation>
    <scope>NUCLEOTIDE SEQUENCE [LARGE SCALE GENOMIC DNA]</scope>
    <source>
        <strain evidence="2 3">KYW382</strain>
    </source>
</reference>
<dbReference type="InterPro" id="IPR036390">
    <property type="entry name" value="WH_DNA-bd_sf"/>
</dbReference>